<feature type="compositionally biased region" description="Basic and acidic residues" evidence="1">
    <location>
        <begin position="177"/>
        <end position="191"/>
    </location>
</feature>
<feature type="compositionally biased region" description="Polar residues" evidence="1">
    <location>
        <begin position="30"/>
        <end position="43"/>
    </location>
</feature>
<evidence type="ECO:0000313" key="3">
    <source>
        <dbReference type="Proteomes" id="UP000469523"/>
    </source>
</evidence>
<evidence type="ECO:0000313" key="2">
    <source>
        <dbReference type="EMBL" id="MSU01363.1"/>
    </source>
</evidence>
<proteinExistence type="predicted"/>
<feature type="region of interest" description="Disordered" evidence="1">
    <location>
        <begin position="24"/>
        <end position="43"/>
    </location>
</feature>
<organism evidence="2 3">
    <name type="scientific">Tissierella pigra</name>
    <dbReference type="NCBI Taxonomy" id="2607614"/>
    <lineage>
        <taxon>Bacteria</taxon>
        <taxon>Bacillati</taxon>
        <taxon>Bacillota</taxon>
        <taxon>Tissierellia</taxon>
        <taxon>Tissierellales</taxon>
        <taxon>Tissierellaceae</taxon>
        <taxon>Tissierella</taxon>
    </lineage>
</organism>
<name>A0A6N7XV96_9FIRM</name>
<reference evidence="2 3" key="1">
    <citation type="submission" date="2019-09" db="EMBL/GenBank/DDBJ databases">
        <title>In-depth cultivation of the pig gut microbiome towards novel bacterial diversity and tailored functional studies.</title>
        <authorList>
            <person name="Wylensek D."/>
            <person name="Hitch T.C.A."/>
            <person name="Clavel T."/>
        </authorList>
    </citation>
    <scope>NUCLEOTIDE SEQUENCE [LARGE SCALE GENOMIC DNA]</scope>
    <source>
        <strain evidence="2 3">WCA3-693-APC-4?</strain>
    </source>
</reference>
<dbReference type="AlphaFoldDB" id="A0A6N7XV96"/>
<dbReference type="Proteomes" id="UP000469523">
    <property type="component" value="Unassembled WGS sequence"/>
</dbReference>
<comment type="caution">
    <text evidence="2">The sequence shown here is derived from an EMBL/GenBank/DDBJ whole genome shotgun (WGS) entry which is preliminary data.</text>
</comment>
<sequence length="346" mass="38882">MNMTPVPNGTTQVNVSWGKEALQGAGKGANFNSNGHTTPNGQVITNGQQVTDTFGDRMLDSDSLSNFKIEGYVTKNGQTYVQWSADITVSEKMIKDWPQVPKSVQEMAKRHSDTGGNLHDPKFIEDMVAIFKRDYPTTNPNYDYEKALRTIMLDVDWFDRQSMAMFPIGLIFETTETHKTSSTKAKEEKKNQMPPEGKGPTTCVASNPYICLDSYREVFLYSYTTTTDLPTPPTRNHGPCPAYDNVGFKEWDSAWGENYFPKAGDGEHWKYWNSTNVNKGYNKSIHYETRGVVPGATNPANIINGRPVETTQWTPLSDAKYETFLAEPVGKIDYTWVDNSSLLPSF</sequence>
<keyword evidence="3" id="KW-1185">Reference proteome</keyword>
<protein>
    <submittedName>
        <fullName evidence="2">Uncharacterized protein</fullName>
    </submittedName>
</protein>
<dbReference type="EMBL" id="VUNQ01000013">
    <property type="protein sequence ID" value="MSU01363.1"/>
    <property type="molecule type" value="Genomic_DNA"/>
</dbReference>
<evidence type="ECO:0000256" key="1">
    <source>
        <dbReference type="SAM" id="MobiDB-lite"/>
    </source>
</evidence>
<accession>A0A6N7XV96</accession>
<gene>
    <name evidence="2" type="ORF">FYJ83_07775</name>
</gene>
<feature type="region of interest" description="Disordered" evidence="1">
    <location>
        <begin position="177"/>
        <end position="200"/>
    </location>
</feature>